<comment type="caution">
    <text evidence="1">The sequence shown here is derived from an EMBL/GenBank/DDBJ whole genome shotgun (WGS) entry which is preliminary data.</text>
</comment>
<name>A0A4R6T173_9SPHI</name>
<dbReference type="Proteomes" id="UP000295620">
    <property type="component" value="Unassembled WGS sequence"/>
</dbReference>
<dbReference type="RefSeq" id="WP_243732459.1">
    <property type="nucleotide sequence ID" value="NZ_SNYC01000003.1"/>
</dbReference>
<accession>A0A4R6T173</accession>
<keyword evidence="2" id="KW-1185">Reference proteome</keyword>
<organism evidence="1 2">
    <name type="scientific">Pedobacter metabolipauper</name>
    <dbReference type="NCBI Taxonomy" id="425513"/>
    <lineage>
        <taxon>Bacteria</taxon>
        <taxon>Pseudomonadati</taxon>
        <taxon>Bacteroidota</taxon>
        <taxon>Sphingobacteriia</taxon>
        <taxon>Sphingobacteriales</taxon>
        <taxon>Sphingobacteriaceae</taxon>
        <taxon>Pedobacter</taxon>
    </lineage>
</organism>
<evidence type="ECO:0000313" key="1">
    <source>
        <dbReference type="EMBL" id="TDQ12202.1"/>
    </source>
</evidence>
<reference evidence="1 2" key="1">
    <citation type="submission" date="2019-03" db="EMBL/GenBank/DDBJ databases">
        <title>Genomic Encyclopedia of Archaeal and Bacterial Type Strains, Phase II (KMG-II): from individual species to whole genera.</title>
        <authorList>
            <person name="Goeker M."/>
        </authorList>
    </citation>
    <scope>NUCLEOTIDE SEQUENCE [LARGE SCALE GENOMIC DNA]</scope>
    <source>
        <strain evidence="1 2">DSM 19035</strain>
    </source>
</reference>
<sequence>MKNIHVLHIIKKKALNMSTLKVFTPTQNQLSPAKKKRSAAKCQVDLNKFIDKFQPSKFKKLKDGIEIRSVYDIPDAISKAKCLIATMSLKLQVVHSAEMAAYRAFEIREL</sequence>
<dbReference type="AlphaFoldDB" id="A0A4R6T173"/>
<gene>
    <name evidence="1" type="ORF">ATK78_1336</name>
</gene>
<evidence type="ECO:0000313" key="2">
    <source>
        <dbReference type="Proteomes" id="UP000295620"/>
    </source>
</evidence>
<protein>
    <submittedName>
        <fullName evidence="1">Uncharacterized protein</fullName>
    </submittedName>
</protein>
<proteinExistence type="predicted"/>
<dbReference type="EMBL" id="SNYC01000003">
    <property type="protein sequence ID" value="TDQ12202.1"/>
    <property type="molecule type" value="Genomic_DNA"/>
</dbReference>